<protein>
    <recommendedName>
        <fullName evidence="8 9">Ribosomal RNA-processing protein 8</fullName>
        <ecNumber evidence="9">2.1.1.-</ecNumber>
    </recommendedName>
</protein>
<dbReference type="GO" id="GO:0005730">
    <property type="term" value="C:nucleolus"/>
    <property type="evidence" value="ECO:0007669"/>
    <property type="project" value="UniProtKB-SubCell"/>
</dbReference>
<evidence type="ECO:0000256" key="1">
    <source>
        <dbReference type="ARBA" id="ARBA00004604"/>
    </source>
</evidence>
<evidence type="ECO:0000313" key="11">
    <source>
        <dbReference type="EMBL" id="ORZ11807.1"/>
    </source>
</evidence>
<accession>A0A1X2I8M0</accession>
<dbReference type="PANTHER" id="PTHR12787">
    <property type="entry name" value="RIBOSOMAL RNA-PROCESSING PROTEIN 8"/>
    <property type="match status" value="1"/>
</dbReference>
<evidence type="ECO:0000256" key="10">
    <source>
        <dbReference type="SAM" id="MobiDB-lite"/>
    </source>
</evidence>
<keyword evidence="5 9" id="KW-0808">Transferase</keyword>
<feature type="compositionally biased region" description="Low complexity" evidence="10">
    <location>
        <begin position="208"/>
        <end position="220"/>
    </location>
</feature>
<dbReference type="Gene3D" id="1.10.10.2150">
    <property type="entry name" value="Ribosomal RNA-processing protein 8, N-terminal domain"/>
    <property type="match status" value="1"/>
</dbReference>
<keyword evidence="4 9" id="KW-0489">Methyltransferase</keyword>
<comment type="caution">
    <text evidence="11">The sequence shown here is derived from an EMBL/GenBank/DDBJ whole genome shotgun (WGS) entry which is preliminary data.</text>
</comment>
<dbReference type="EC" id="2.1.1.-" evidence="9"/>
<organism evidence="11 12">
    <name type="scientific">Absidia repens</name>
    <dbReference type="NCBI Taxonomy" id="90262"/>
    <lineage>
        <taxon>Eukaryota</taxon>
        <taxon>Fungi</taxon>
        <taxon>Fungi incertae sedis</taxon>
        <taxon>Mucoromycota</taxon>
        <taxon>Mucoromycotina</taxon>
        <taxon>Mucoromycetes</taxon>
        <taxon>Mucorales</taxon>
        <taxon>Cunninghamellaceae</taxon>
        <taxon>Absidia</taxon>
    </lineage>
</organism>
<comment type="subcellular location">
    <subcellularLocation>
        <location evidence="1 9">Nucleus</location>
        <location evidence="1 9">Nucleolus</location>
    </subcellularLocation>
</comment>
<dbReference type="Proteomes" id="UP000193560">
    <property type="component" value="Unassembled WGS sequence"/>
</dbReference>
<dbReference type="SUPFAM" id="SSF53335">
    <property type="entry name" value="S-adenosyl-L-methionine-dependent methyltransferases"/>
    <property type="match status" value="1"/>
</dbReference>
<dbReference type="InterPro" id="IPR042036">
    <property type="entry name" value="RRP8_N"/>
</dbReference>
<evidence type="ECO:0000256" key="9">
    <source>
        <dbReference type="RuleBase" id="RU365074"/>
    </source>
</evidence>
<dbReference type="OrthoDB" id="10258825at2759"/>
<evidence type="ECO:0000256" key="8">
    <source>
        <dbReference type="ARBA" id="ARBA00076672"/>
    </source>
</evidence>
<dbReference type="CDD" id="cd02440">
    <property type="entry name" value="AdoMet_MTases"/>
    <property type="match status" value="1"/>
</dbReference>
<dbReference type="Gene3D" id="3.40.50.150">
    <property type="entry name" value="Vaccinia Virus protein VP39"/>
    <property type="match status" value="1"/>
</dbReference>
<dbReference type="Pfam" id="PF05148">
    <property type="entry name" value="Methyltransf_8"/>
    <property type="match status" value="1"/>
</dbReference>
<feature type="compositionally biased region" description="Basic residues" evidence="10">
    <location>
        <begin position="51"/>
        <end position="60"/>
    </location>
</feature>
<keyword evidence="6 9" id="KW-0949">S-adenosyl-L-methionine</keyword>
<reference evidence="11 12" key="1">
    <citation type="submission" date="2016-07" db="EMBL/GenBank/DDBJ databases">
        <title>Pervasive Adenine N6-methylation of Active Genes in Fungi.</title>
        <authorList>
            <consortium name="DOE Joint Genome Institute"/>
            <person name="Mondo S.J."/>
            <person name="Dannebaum R.O."/>
            <person name="Kuo R.C."/>
            <person name="Labutti K."/>
            <person name="Haridas S."/>
            <person name="Kuo A."/>
            <person name="Salamov A."/>
            <person name="Ahrendt S.R."/>
            <person name="Lipzen A."/>
            <person name="Sullivan W."/>
            <person name="Andreopoulos W.B."/>
            <person name="Clum A."/>
            <person name="Lindquist E."/>
            <person name="Daum C."/>
            <person name="Ramamoorthy G.K."/>
            <person name="Gryganskyi A."/>
            <person name="Culley D."/>
            <person name="Magnuson J.K."/>
            <person name="James T.Y."/>
            <person name="O'Malley M.A."/>
            <person name="Stajich J.E."/>
            <person name="Spatafora J.W."/>
            <person name="Visel A."/>
            <person name="Grigoriev I.V."/>
        </authorList>
    </citation>
    <scope>NUCLEOTIDE SEQUENCE [LARGE SCALE GENOMIC DNA]</scope>
    <source>
        <strain evidence="11 12">NRRL 1336</strain>
    </source>
</reference>
<dbReference type="PANTHER" id="PTHR12787:SF0">
    <property type="entry name" value="RIBOSOMAL RNA-PROCESSING PROTEIN 8"/>
    <property type="match status" value="1"/>
</dbReference>
<keyword evidence="7 9" id="KW-0539">Nucleus</keyword>
<gene>
    <name evidence="11" type="ORF">BCR42DRAFT_420683</name>
</gene>
<proteinExistence type="inferred from homology"/>
<dbReference type="InterPro" id="IPR007823">
    <property type="entry name" value="RRP8"/>
</dbReference>
<evidence type="ECO:0000256" key="4">
    <source>
        <dbReference type="ARBA" id="ARBA00022603"/>
    </source>
</evidence>
<comment type="function">
    <text evidence="9">S-adenosyl-L-methionine-dependent methyltransferase that specifically methylates the N(1) position of adenine in helix 25.1 in 25S rRNA. Required both for ribosomal 40S and 60S subunits biogenesis. Required for efficient pre-rRNA cleavage at site A2.</text>
</comment>
<evidence type="ECO:0000256" key="7">
    <source>
        <dbReference type="ARBA" id="ARBA00023242"/>
    </source>
</evidence>
<comment type="similarity">
    <text evidence="2 9">Belongs to the methyltransferase superfamily. RRP8 family.</text>
</comment>
<feature type="compositionally biased region" description="Polar residues" evidence="10">
    <location>
        <begin position="30"/>
        <end position="44"/>
    </location>
</feature>
<feature type="compositionally biased region" description="Basic and acidic residues" evidence="10">
    <location>
        <begin position="172"/>
        <end position="190"/>
    </location>
</feature>
<dbReference type="GO" id="GO:0016433">
    <property type="term" value="F:rRNA (adenine) methyltransferase activity"/>
    <property type="evidence" value="ECO:0007669"/>
    <property type="project" value="TreeGrafter"/>
</dbReference>
<dbReference type="GO" id="GO:0042273">
    <property type="term" value="P:ribosomal large subunit biogenesis"/>
    <property type="evidence" value="ECO:0007669"/>
    <property type="project" value="TreeGrafter"/>
</dbReference>
<dbReference type="STRING" id="90262.A0A1X2I8M0"/>
<keyword evidence="3 9" id="KW-0698">rRNA processing</keyword>
<dbReference type="FunFam" id="1.10.10.2150:FF:000001">
    <property type="entry name" value="Ribosomal RNA-processing protein 8"/>
    <property type="match status" value="1"/>
</dbReference>
<evidence type="ECO:0000256" key="5">
    <source>
        <dbReference type="ARBA" id="ARBA00022679"/>
    </source>
</evidence>
<feature type="region of interest" description="Disordered" evidence="10">
    <location>
        <begin position="1"/>
        <end position="226"/>
    </location>
</feature>
<dbReference type="AlphaFoldDB" id="A0A1X2I8M0"/>
<feature type="compositionally biased region" description="Basic and acidic residues" evidence="10">
    <location>
        <begin position="18"/>
        <end position="29"/>
    </location>
</feature>
<evidence type="ECO:0000256" key="3">
    <source>
        <dbReference type="ARBA" id="ARBA00022552"/>
    </source>
</evidence>
<keyword evidence="12" id="KW-1185">Reference proteome</keyword>
<feature type="compositionally biased region" description="Basic and acidic residues" evidence="10">
    <location>
        <begin position="129"/>
        <end position="152"/>
    </location>
</feature>
<evidence type="ECO:0000256" key="2">
    <source>
        <dbReference type="ARBA" id="ARBA00006301"/>
    </source>
</evidence>
<evidence type="ECO:0000313" key="12">
    <source>
        <dbReference type="Proteomes" id="UP000193560"/>
    </source>
</evidence>
<evidence type="ECO:0000256" key="6">
    <source>
        <dbReference type="ARBA" id="ARBA00022691"/>
    </source>
</evidence>
<dbReference type="EMBL" id="MCGE01000020">
    <property type="protein sequence ID" value="ORZ11807.1"/>
    <property type="molecule type" value="Genomic_DNA"/>
</dbReference>
<sequence length="489" mass="54507">MELFKTSGWSLPTNIAVDTKKKQNKDDASSTKVTKNADQLQAQFDQLGPKKDKHQKKRERQKNNKGDNDDSATAKKPKLDQSDTVTTSQQKQPKKKAQAKQAPSPTTKQHLRSNQDQDKPEQSAIPKKQKQDPKQSTKDNSEKEAKNIDRSPAKAGVASTENVKVNSKPNKKPLDASKKNKLKALLDKSKSTPAPAHAKKAPTPPVPASASAPTQAPTPKKSTKEVTPVIANKSEPGLTALQLKMKEKLSGARFRWLNEKLYTTEGNEAYSLFQEKPELFDEYHEGFRHQVESWPVNPVDLILDQLRKTPKGTVVADLGCGDAVIGHTLKKQKVLSYDLIAKNDKVIACDITKLPLSANTVDVVVFSLSLMGTNYLDFLKEAHRILKQGGEMKIAEVVSRFSDIDGFIDLVESIGFDFMEKDDDNKMFVMLYFTKTHEQDTTVDELDEEMLEGLSKTKASFTARCWRPDKPKQIAQEIPNPFEALSLQA</sequence>
<name>A0A1X2I8M0_9FUNG</name>
<dbReference type="InterPro" id="IPR029063">
    <property type="entry name" value="SAM-dependent_MTases_sf"/>
</dbReference>